<feature type="domain" description="Exocyst complex subunit Exo70 C-terminal" evidence="5">
    <location>
        <begin position="21"/>
        <end position="162"/>
    </location>
</feature>
<dbReference type="GO" id="GO:0006887">
    <property type="term" value="P:exocytosis"/>
    <property type="evidence" value="ECO:0007669"/>
    <property type="project" value="UniProtKB-KW"/>
</dbReference>
<dbReference type="PANTHER" id="PTHR12542">
    <property type="entry name" value="EXOCYST COMPLEX PROTEIN EXO70"/>
    <property type="match status" value="1"/>
</dbReference>
<dbReference type="InterPro" id="IPR016159">
    <property type="entry name" value="Cullin_repeat-like_dom_sf"/>
</dbReference>
<evidence type="ECO:0000313" key="7">
    <source>
        <dbReference type="Proteomes" id="UP000634136"/>
    </source>
</evidence>
<keyword evidence="3 4" id="KW-0268">Exocytosis</keyword>
<dbReference type="GO" id="GO:0000145">
    <property type="term" value="C:exocyst"/>
    <property type="evidence" value="ECO:0007669"/>
    <property type="project" value="InterPro"/>
</dbReference>
<dbReference type="OrthoDB" id="1922221at2759"/>
<dbReference type="InterPro" id="IPR004140">
    <property type="entry name" value="Exo70"/>
</dbReference>
<evidence type="ECO:0000256" key="2">
    <source>
        <dbReference type="ARBA" id="ARBA00022448"/>
    </source>
</evidence>
<comment type="caution">
    <text evidence="6">The sequence shown here is derived from an EMBL/GenBank/DDBJ whole genome shotgun (WGS) entry which is preliminary data.</text>
</comment>
<dbReference type="Pfam" id="PF03081">
    <property type="entry name" value="Exo70_C"/>
    <property type="match status" value="1"/>
</dbReference>
<evidence type="ECO:0000256" key="3">
    <source>
        <dbReference type="ARBA" id="ARBA00022483"/>
    </source>
</evidence>
<dbReference type="GO" id="GO:0005546">
    <property type="term" value="F:phosphatidylinositol-4,5-bisphosphate binding"/>
    <property type="evidence" value="ECO:0007669"/>
    <property type="project" value="InterPro"/>
</dbReference>
<comment type="similarity">
    <text evidence="1 4">Belongs to the EXO70 family.</text>
</comment>
<evidence type="ECO:0000313" key="6">
    <source>
        <dbReference type="EMBL" id="KAF7812117.1"/>
    </source>
</evidence>
<dbReference type="InterPro" id="IPR046364">
    <property type="entry name" value="Exo70_C"/>
</dbReference>
<gene>
    <name evidence="6" type="ORF">G2W53_033093</name>
</gene>
<reference evidence="6" key="1">
    <citation type="submission" date="2020-09" db="EMBL/GenBank/DDBJ databases">
        <title>Genome-Enabled Discovery of Anthraquinone Biosynthesis in Senna tora.</title>
        <authorList>
            <person name="Kang S.-H."/>
            <person name="Pandey R.P."/>
            <person name="Lee C.-M."/>
            <person name="Sim J.-S."/>
            <person name="Jeong J.-T."/>
            <person name="Choi B.-S."/>
            <person name="Jung M."/>
            <person name="Ginzburg D."/>
            <person name="Zhao K."/>
            <person name="Won S.Y."/>
            <person name="Oh T.-J."/>
            <person name="Yu Y."/>
            <person name="Kim N.-H."/>
            <person name="Lee O.R."/>
            <person name="Lee T.-H."/>
            <person name="Bashyal P."/>
            <person name="Kim T.-S."/>
            <person name="Lee W.-H."/>
            <person name="Kawkins C."/>
            <person name="Kim C.-K."/>
            <person name="Kim J.S."/>
            <person name="Ahn B.O."/>
            <person name="Rhee S.Y."/>
            <person name="Sohng J.K."/>
        </authorList>
    </citation>
    <scope>NUCLEOTIDE SEQUENCE</scope>
    <source>
        <tissue evidence="6">Leaf</tissue>
    </source>
</reference>
<dbReference type="GO" id="GO:0015031">
    <property type="term" value="P:protein transport"/>
    <property type="evidence" value="ECO:0007669"/>
    <property type="project" value="UniProtKB-KW"/>
</dbReference>
<keyword evidence="2 4" id="KW-0813">Transport</keyword>
<keyword evidence="7" id="KW-1185">Reference proteome</keyword>
<dbReference type="EMBL" id="JAAIUW010000010">
    <property type="protein sequence ID" value="KAF7812117.1"/>
    <property type="molecule type" value="Genomic_DNA"/>
</dbReference>
<evidence type="ECO:0000256" key="1">
    <source>
        <dbReference type="ARBA" id="ARBA00006756"/>
    </source>
</evidence>
<sequence>MVEQSYDPTLIHMTSMQLFQEFANEDDTSQLASVTMQIMQTIQTNLGGKSKQYKDPALIHLFLMNNIHYIVRSVWRYEAKDLLGDDWVQRHRRIVQQHTNQYKRNAWAKILQCLSIQGLTSSGGGSGTVSGDGGTSSGASRAIVKDRFKTFNIMFEELHQKQY</sequence>
<evidence type="ECO:0000259" key="5">
    <source>
        <dbReference type="Pfam" id="PF03081"/>
    </source>
</evidence>
<comment type="function">
    <text evidence="4">Component of the exocyst complex.</text>
</comment>
<dbReference type="Gene3D" id="1.20.1280.170">
    <property type="entry name" value="Exocyst complex component Exo70"/>
    <property type="match status" value="1"/>
</dbReference>
<proteinExistence type="inferred from homology"/>
<dbReference type="PANTHER" id="PTHR12542:SF41">
    <property type="entry name" value="EXOCYST COMPLEX COMPONENT 7"/>
    <property type="match status" value="1"/>
</dbReference>
<keyword evidence="4" id="KW-0653">Protein transport</keyword>
<evidence type="ECO:0000256" key="4">
    <source>
        <dbReference type="RuleBase" id="RU365026"/>
    </source>
</evidence>
<accession>A0A834T1K4</accession>
<organism evidence="6 7">
    <name type="scientific">Senna tora</name>
    <dbReference type="NCBI Taxonomy" id="362788"/>
    <lineage>
        <taxon>Eukaryota</taxon>
        <taxon>Viridiplantae</taxon>
        <taxon>Streptophyta</taxon>
        <taxon>Embryophyta</taxon>
        <taxon>Tracheophyta</taxon>
        <taxon>Spermatophyta</taxon>
        <taxon>Magnoliopsida</taxon>
        <taxon>eudicotyledons</taxon>
        <taxon>Gunneridae</taxon>
        <taxon>Pentapetalae</taxon>
        <taxon>rosids</taxon>
        <taxon>fabids</taxon>
        <taxon>Fabales</taxon>
        <taxon>Fabaceae</taxon>
        <taxon>Caesalpinioideae</taxon>
        <taxon>Cassia clade</taxon>
        <taxon>Senna</taxon>
    </lineage>
</organism>
<dbReference type="SUPFAM" id="SSF74788">
    <property type="entry name" value="Cullin repeat-like"/>
    <property type="match status" value="1"/>
</dbReference>
<name>A0A834T1K4_9FABA</name>
<protein>
    <recommendedName>
        <fullName evidence="4">Exocyst subunit Exo70 family protein</fullName>
    </recommendedName>
</protein>
<dbReference type="AlphaFoldDB" id="A0A834T1K4"/>
<dbReference type="Proteomes" id="UP000634136">
    <property type="component" value="Unassembled WGS sequence"/>
</dbReference>